<proteinExistence type="predicted"/>
<feature type="non-terminal residue" evidence="1">
    <location>
        <position position="1"/>
    </location>
</feature>
<evidence type="ECO:0000313" key="1">
    <source>
        <dbReference type="EMBL" id="CAG8784251.1"/>
    </source>
</evidence>
<comment type="caution">
    <text evidence="1">The sequence shown here is derived from an EMBL/GenBank/DDBJ whole genome shotgun (WGS) entry which is preliminary data.</text>
</comment>
<feature type="non-terminal residue" evidence="1">
    <location>
        <position position="58"/>
    </location>
</feature>
<evidence type="ECO:0000313" key="2">
    <source>
        <dbReference type="Proteomes" id="UP000789366"/>
    </source>
</evidence>
<keyword evidence="2" id="KW-1185">Reference proteome</keyword>
<name>A0ACA9RAJ1_9GLOM</name>
<protein>
    <submittedName>
        <fullName evidence="1">16326_t:CDS:1</fullName>
    </submittedName>
</protein>
<gene>
    <name evidence="1" type="ORF">SPELUC_LOCUS16643</name>
</gene>
<dbReference type="EMBL" id="CAJVPW010063083">
    <property type="protein sequence ID" value="CAG8784251.1"/>
    <property type="molecule type" value="Genomic_DNA"/>
</dbReference>
<dbReference type="Proteomes" id="UP000789366">
    <property type="component" value="Unassembled WGS sequence"/>
</dbReference>
<accession>A0ACA9RAJ1</accession>
<sequence>DYYKSLLKYLKELSILRKTSIVQFDPTQINGGLALEYKNLRLSNSNNSLDLQDQIMLL</sequence>
<reference evidence="1" key="1">
    <citation type="submission" date="2021-06" db="EMBL/GenBank/DDBJ databases">
        <authorList>
            <person name="Kallberg Y."/>
            <person name="Tangrot J."/>
            <person name="Rosling A."/>
        </authorList>
    </citation>
    <scope>NUCLEOTIDE SEQUENCE</scope>
    <source>
        <strain evidence="1">28 12/20/2015</strain>
    </source>
</reference>
<organism evidence="1 2">
    <name type="scientific">Cetraspora pellucida</name>
    <dbReference type="NCBI Taxonomy" id="1433469"/>
    <lineage>
        <taxon>Eukaryota</taxon>
        <taxon>Fungi</taxon>
        <taxon>Fungi incertae sedis</taxon>
        <taxon>Mucoromycota</taxon>
        <taxon>Glomeromycotina</taxon>
        <taxon>Glomeromycetes</taxon>
        <taxon>Diversisporales</taxon>
        <taxon>Gigasporaceae</taxon>
        <taxon>Cetraspora</taxon>
    </lineage>
</organism>